<evidence type="ECO:0000256" key="5">
    <source>
        <dbReference type="ARBA" id="ARBA00023242"/>
    </source>
</evidence>
<keyword evidence="5" id="KW-0539">Nucleus</keyword>
<name>A0A814BK73_9BILA</name>
<dbReference type="PANTHER" id="PTHR44313">
    <property type="entry name" value="DNAJ HOMOLOG SUBFAMILY C MEMBER 17"/>
    <property type="match status" value="1"/>
</dbReference>
<dbReference type="EMBL" id="CAJOBC010001923">
    <property type="protein sequence ID" value="CAF3706154.1"/>
    <property type="molecule type" value="Genomic_DNA"/>
</dbReference>
<dbReference type="Pfam" id="PF00226">
    <property type="entry name" value="DnaJ"/>
    <property type="match status" value="1"/>
</dbReference>
<dbReference type="InterPro" id="IPR036869">
    <property type="entry name" value="J_dom_sf"/>
</dbReference>
<dbReference type="Gene3D" id="1.10.287.110">
    <property type="entry name" value="DnaJ domain"/>
    <property type="match status" value="1"/>
</dbReference>
<dbReference type="EMBL" id="CAJNOQ010001923">
    <property type="protein sequence ID" value="CAF0927745.1"/>
    <property type="molecule type" value="Genomic_DNA"/>
</dbReference>
<comment type="subcellular location">
    <subcellularLocation>
        <location evidence="2">Cytoplasm</location>
    </subcellularLocation>
    <subcellularLocation>
        <location evidence="1">Nucleus</location>
    </subcellularLocation>
</comment>
<dbReference type="SUPFAM" id="SSF46565">
    <property type="entry name" value="Chaperone J-domain"/>
    <property type="match status" value="1"/>
</dbReference>
<feature type="region of interest" description="Disordered" evidence="6">
    <location>
        <begin position="85"/>
        <end position="126"/>
    </location>
</feature>
<evidence type="ECO:0000313" key="9">
    <source>
        <dbReference type="EMBL" id="CAF1387598.1"/>
    </source>
</evidence>
<evidence type="ECO:0000313" key="8">
    <source>
        <dbReference type="EMBL" id="CAF0927745.1"/>
    </source>
</evidence>
<dbReference type="InterPro" id="IPR001623">
    <property type="entry name" value="DnaJ_domain"/>
</dbReference>
<dbReference type="GO" id="GO:0005737">
    <property type="term" value="C:cytoplasm"/>
    <property type="evidence" value="ECO:0007669"/>
    <property type="project" value="UniProtKB-SubCell"/>
</dbReference>
<dbReference type="CDD" id="cd06257">
    <property type="entry name" value="DnaJ"/>
    <property type="match status" value="1"/>
</dbReference>
<evidence type="ECO:0000256" key="2">
    <source>
        <dbReference type="ARBA" id="ARBA00004496"/>
    </source>
</evidence>
<organism evidence="8 12">
    <name type="scientific">Didymodactylos carnosus</name>
    <dbReference type="NCBI Taxonomy" id="1234261"/>
    <lineage>
        <taxon>Eukaryota</taxon>
        <taxon>Metazoa</taxon>
        <taxon>Spiralia</taxon>
        <taxon>Gnathifera</taxon>
        <taxon>Rotifera</taxon>
        <taxon>Eurotatoria</taxon>
        <taxon>Bdelloidea</taxon>
        <taxon>Philodinida</taxon>
        <taxon>Philodinidae</taxon>
        <taxon>Didymodactylos</taxon>
    </lineage>
</organism>
<protein>
    <recommendedName>
        <fullName evidence="7">J domain-containing protein</fullName>
    </recommendedName>
</protein>
<dbReference type="Proteomes" id="UP000681722">
    <property type="component" value="Unassembled WGS sequence"/>
</dbReference>
<evidence type="ECO:0000259" key="7">
    <source>
        <dbReference type="PROSITE" id="PS50076"/>
    </source>
</evidence>
<accession>A0A814BK73</accession>
<feature type="compositionally biased region" description="Low complexity" evidence="6">
    <location>
        <begin position="106"/>
        <end position="122"/>
    </location>
</feature>
<dbReference type="EMBL" id="CAJNOK010025233">
    <property type="protein sequence ID" value="CAF1387598.1"/>
    <property type="molecule type" value="Genomic_DNA"/>
</dbReference>
<dbReference type="Gene3D" id="3.30.70.330">
    <property type="match status" value="1"/>
</dbReference>
<keyword evidence="4" id="KW-0143">Chaperone</keyword>
<dbReference type="OrthoDB" id="259708at2759"/>
<dbReference type="Proteomes" id="UP000682733">
    <property type="component" value="Unassembled WGS sequence"/>
</dbReference>
<evidence type="ECO:0000256" key="4">
    <source>
        <dbReference type="ARBA" id="ARBA00023186"/>
    </source>
</evidence>
<dbReference type="SMART" id="SM00271">
    <property type="entry name" value="DnaJ"/>
    <property type="match status" value="1"/>
</dbReference>
<keyword evidence="3" id="KW-0963">Cytoplasm</keyword>
<evidence type="ECO:0000256" key="3">
    <source>
        <dbReference type="ARBA" id="ARBA00022490"/>
    </source>
</evidence>
<dbReference type="AlphaFoldDB" id="A0A814BK73"/>
<dbReference type="GO" id="GO:0000390">
    <property type="term" value="P:spliceosomal complex disassembly"/>
    <property type="evidence" value="ECO:0007669"/>
    <property type="project" value="TreeGrafter"/>
</dbReference>
<reference evidence="8" key="1">
    <citation type="submission" date="2021-02" db="EMBL/GenBank/DDBJ databases">
        <authorList>
            <person name="Nowell W R."/>
        </authorList>
    </citation>
    <scope>NUCLEOTIDE SEQUENCE</scope>
</reference>
<dbReference type="Proteomes" id="UP000677228">
    <property type="component" value="Unassembled WGS sequence"/>
</dbReference>
<evidence type="ECO:0000313" key="10">
    <source>
        <dbReference type="EMBL" id="CAF3706154.1"/>
    </source>
</evidence>
<dbReference type="InterPro" id="IPR052094">
    <property type="entry name" value="Pre-mRNA-splicing_ERAD"/>
</dbReference>
<dbReference type="PROSITE" id="PS50076">
    <property type="entry name" value="DNAJ_2"/>
    <property type="match status" value="1"/>
</dbReference>
<sequence length="280" mass="33224">MVDVSNFDLYQLLGITDETCTRQALVKGFRRQALRCHPDKFPDDATANERFLRLSKAFEILSDKKARDAYDSCRLQKKIQEQKYQQMDDRRKKFKQTLEENEKQAQQKTQQTTTTSSTQQTANEKFKSEIERLRREDELEKLHLFNQKQMNSDDYLNFDGCRIIIKWNTNDLSKQLYNEKELENVFSKYGCIQHIVFKNSSAILEFENEHVSHIIEQEKGLDDHVQFISIRIIQTQKQTTKLRTRTETRKKEVKQNFEDYEATILKRLASFQNNQATTTA</sequence>
<feature type="domain" description="J" evidence="7">
    <location>
        <begin position="8"/>
        <end position="74"/>
    </location>
</feature>
<dbReference type="InterPro" id="IPR012677">
    <property type="entry name" value="Nucleotide-bd_a/b_plait_sf"/>
</dbReference>
<evidence type="ECO:0000256" key="1">
    <source>
        <dbReference type="ARBA" id="ARBA00004123"/>
    </source>
</evidence>
<dbReference type="GO" id="GO:0005681">
    <property type="term" value="C:spliceosomal complex"/>
    <property type="evidence" value="ECO:0007669"/>
    <property type="project" value="TreeGrafter"/>
</dbReference>
<dbReference type="EMBL" id="CAJOBA010046934">
    <property type="protein sequence ID" value="CAF4195401.1"/>
    <property type="molecule type" value="Genomic_DNA"/>
</dbReference>
<evidence type="ECO:0000313" key="12">
    <source>
        <dbReference type="Proteomes" id="UP000663829"/>
    </source>
</evidence>
<proteinExistence type="predicted"/>
<evidence type="ECO:0000256" key="6">
    <source>
        <dbReference type="SAM" id="MobiDB-lite"/>
    </source>
</evidence>
<feature type="compositionally biased region" description="Basic and acidic residues" evidence="6">
    <location>
        <begin position="85"/>
        <end position="105"/>
    </location>
</feature>
<keyword evidence="12" id="KW-1185">Reference proteome</keyword>
<dbReference type="Proteomes" id="UP000663829">
    <property type="component" value="Unassembled WGS sequence"/>
</dbReference>
<gene>
    <name evidence="8" type="ORF">GPM918_LOCUS10012</name>
    <name evidence="9" type="ORF">OVA965_LOCUS32411</name>
    <name evidence="10" type="ORF">SRO942_LOCUS10013</name>
    <name evidence="11" type="ORF">TMI583_LOCUS33268</name>
</gene>
<evidence type="ECO:0000313" key="11">
    <source>
        <dbReference type="EMBL" id="CAF4195401.1"/>
    </source>
</evidence>
<comment type="caution">
    <text evidence="8">The sequence shown here is derived from an EMBL/GenBank/DDBJ whole genome shotgun (WGS) entry which is preliminary data.</text>
</comment>
<dbReference type="PANTHER" id="PTHR44313:SF1">
    <property type="entry name" value="DNAJ HOMOLOG SUBFAMILY C MEMBER 17"/>
    <property type="match status" value="1"/>
</dbReference>
<dbReference type="PRINTS" id="PR00625">
    <property type="entry name" value="JDOMAIN"/>
</dbReference>